<evidence type="ECO:0000259" key="6">
    <source>
        <dbReference type="Pfam" id="PF04932"/>
    </source>
</evidence>
<keyword evidence="2 5" id="KW-0812">Transmembrane</keyword>
<reference evidence="7 9" key="2">
    <citation type="journal article" date="2018" name="Microb. Genom.">
        <title>Deciphering the unexplored Leptospira diversity from soils uncovers genomic evolution to virulence.</title>
        <authorList>
            <person name="Thibeaux R."/>
            <person name="Iraola G."/>
            <person name="Ferres I."/>
            <person name="Bierque E."/>
            <person name="Girault D."/>
            <person name="Soupe-Gilbert M.E."/>
            <person name="Picardeau M."/>
            <person name="Goarant C."/>
        </authorList>
    </citation>
    <scope>NUCLEOTIDE SEQUENCE [LARGE SCALE GENOMIC DNA]</scope>
    <source>
        <strain evidence="7 9">ATI7-C-A5</strain>
    </source>
</reference>
<keyword evidence="9" id="KW-1185">Reference proteome</keyword>
<feature type="transmembrane region" description="Helical" evidence="5">
    <location>
        <begin position="59"/>
        <end position="79"/>
    </location>
</feature>
<feature type="transmembrane region" description="Helical" evidence="5">
    <location>
        <begin position="248"/>
        <end position="271"/>
    </location>
</feature>
<feature type="transmembrane region" description="Helical" evidence="5">
    <location>
        <begin position="185"/>
        <end position="202"/>
    </location>
</feature>
<keyword evidence="4 5" id="KW-0472">Membrane</keyword>
<sequence>MSRYLNLRTFPLLILVSVLTPIFFFDPSNPALSRDSSVFTFFVWICCIGINLVQKRSSIHPLFLLVCLLLIGLSTINGINRAPVVYFPQKVNLKLMYVASLAFAIFLFFKNVPPIFLFIHSVAFACSPPLFSSIKSIPLLLFVLAAVPYLIRKRFRWNRLHASIAAFLSVVCISSLLSYKSQSAWMQFCLLMSAVTILFLLSGFPGRALKKGMLLILSFNLLLNMLNLLSAVHTLYPFDPLHPPFLLTYAGFPVSAIAVISAFTALTALYTGLQFKRYSWILFPGAAGASYLVFFSQSRASMLALGIGLAVLVLAFRGKRAFTIRIAAIGISAFVSIAILGYLFLPEEELRKYFDPNTLFIRFSLWTFHFQSVAHNAPFFGLGPDADSLLAHLPGVNADRIGYRDFYDFLHSFRSYPQAHNLYMETFTSLGFSGFLLFLWIALYLAKTAFGMFSSKNRTTSDSAGLVFATLAFMAVHEFFDFNTGEQHFLIPATIALSLIDMGSVRKISVMRLNRHSVSVIYFVFAAALYFLSFQLIWEQRLRNLILVSTQNEIELDNFLVYKQTKKKQSSKKREYPISEIRNNRIWIRSEDNLVLASYLLKKRPDLTHEAKSFLDRCVRDNPYSSVCWKERSELVVEKKSQEEKRADRKRAETTDPFHIIITE</sequence>
<dbReference type="EMBL" id="NPEF01000177">
    <property type="protein sequence ID" value="PJZ92067.1"/>
    <property type="molecule type" value="Genomic_DNA"/>
</dbReference>
<dbReference type="InterPro" id="IPR051533">
    <property type="entry name" value="WaaL-like"/>
</dbReference>
<evidence type="ECO:0000313" key="8">
    <source>
        <dbReference type="EMBL" id="PJZ92067.1"/>
    </source>
</evidence>
<proteinExistence type="predicted"/>
<feature type="domain" description="O-antigen ligase-related" evidence="6">
    <location>
        <begin position="288"/>
        <end position="439"/>
    </location>
</feature>
<feature type="transmembrane region" description="Helical" evidence="5">
    <location>
        <begin position="520"/>
        <end position="538"/>
    </location>
</feature>
<evidence type="ECO:0000256" key="2">
    <source>
        <dbReference type="ARBA" id="ARBA00022692"/>
    </source>
</evidence>
<evidence type="ECO:0000313" key="7">
    <source>
        <dbReference type="EMBL" id="MDV6234901.1"/>
    </source>
</evidence>
<feature type="transmembrane region" description="Helical" evidence="5">
    <location>
        <begin position="129"/>
        <end position="151"/>
    </location>
</feature>
<evidence type="ECO:0000256" key="3">
    <source>
        <dbReference type="ARBA" id="ARBA00022989"/>
    </source>
</evidence>
<gene>
    <name evidence="7" type="ORF">CH379_004560</name>
    <name evidence="8" type="ORF">CH379_15215</name>
</gene>
<evidence type="ECO:0000256" key="5">
    <source>
        <dbReference type="SAM" id="Phobius"/>
    </source>
</evidence>
<feature type="transmembrane region" description="Helical" evidence="5">
    <location>
        <begin position="323"/>
        <end position="345"/>
    </location>
</feature>
<reference evidence="8" key="1">
    <citation type="submission" date="2017-07" db="EMBL/GenBank/DDBJ databases">
        <title>Leptospira spp. isolated from tropical soils.</title>
        <authorList>
            <person name="Thibeaux R."/>
            <person name="Iraola G."/>
            <person name="Ferres I."/>
            <person name="Bierque E."/>
            <person name="Girault D."/>
            <person name="Soupe-Gilbert M.-E."/>
            <person name="Picardeau M."/>
            <person name="Goarant C."/>
        </authorList>
    </citation>
    <scope>NUCLEOTIDE SEQUENCE [LARGE SCALE GENOMIC DNA]</scope>
    <source>
        <strain evidence="8">ATI7-C-A5</strain>
    </source>
</reference>
<dbReference type="EMBL" id="NPEF02000004">
    <property type="protein sequence ID" value="MDV6234901.1"/>
    <property type="molecule type" value="Genomic_DNA"/>
</dbReference>
<comment type="subcellular location">
    <subcellularLocation>
        <location evidence="1">Membrane</location>
        <topology evidence="1">Multi-pass membrane protein</topology>
    </subcellularLocation>
</comment>
<protein>
    <submittedName>
        <fullName evidence="7 8">Ligase</fullName>
    </submittedName>
</protein>
<dbReference type="RefSeq" id="WP_100765452.1">
    <property type="nucleotide sequence ID" value="NZ_NPEF02000004.1"/>
</dbReference>
<dbReference type="Pfam" id="PF04932">
    <property type="entry name" value="Wzy_C"/>
    <property type="match status" value="1"/>
</dbReference>
<feature type="transmembrane region" description="Helical" evidence="5">
    <location>
        <begin position="214"/>
        <end position="236"/>
    </location>
</feature>
<evidence type="ECO:0000313" key="9">
    <source>
        <dbReference type="Proteomes" id="UP000232122"/>
    </source>
</evidence>
<accession>A0A2N0B689</accession>
<feature type="transmembrane region" description="Helical" evidence="5">
    <location>
        <begin position="160"/>
        <end position="179"/>
    </location>
</feature>
<dbReference type="InterPro" id="IPR007016">
    <property type="entry name" value="O-antigen_ligase-rel_domated"/>
</dbReference>
<dbReference type="GO" id="GO:0016874">
    <property type="term" value="F:ligase activity"/>
    <property type="evidence" value="ECO:0007669"/>
    <property type="project" value="UniProtKB-KW"/>
</dbReference>
<feature type="transmembrane region" description="Helical" evidence="5">
    <location>
        <begin position="91"/>
        <end position="109"/>
    </location>
</feature>
<organism evidence="8">
    <name type="scientific">Leptospira ellisii</name>
    <dbReference type="NCBI Taxonomy" id="2023197"/>
    <lineage>
        <taxon>Bacteria</taxon>
        <taxon>Pseudomonadati</taxon>
        <taxon>Spirochaetota</taxon>
        <taxon>Spirochaetia</taxon>
        <taxon>Leptospirales</taxon>
        <taxon>Leptospiraceae</taxon>
        <taxon>Leptospira</taxon>
    </lineage>
</organism>
<reference evidence="7" key="3">
    <citation type="submission" date="2023-10" db="EMBL/GenBank/DDBJ databases">
        <authorList>
            <person name="Picardeau M."/>
            <person name="Thibeaux R."/>
        </authorList>
    </citation>
    <scope>NUCLEOTIDE SEQUENCE</scope>
    <source>
        <strain evidence="7">ATI7-C-A5</strain>
    </source>
</reference>
<dbReference type="PANTHER" id="PTHR37422:SF17">
    <property type="entry name" value="O-ANTIGEN LIGASE"/>
    <property type="match status" value="1"/>
</dbReference>
<feature type="transmembrane region" description="Helical" evidence="5">
    <location>
        <begin position="300"/>
        <end position="316"/>
    </location>
</feature>
<comment type="caution">
    <text evidence="8">The sequence shown here is derived from an EMBL/GenBank/DDBJ whole genome shotgun (WGS) entry which is preliminary data.</text>
</comment>
<feature type="transmembrane region" description="Helical" evidence="5">
    <location>
        <begin position="6"/>
        <end position="25"/>
    </location>
</feature>
<dbReference type="Proteomes" id="UP000232122">
    <property type="component" value="Unassembled WGS sequence"/>
</dbReference>
<evidence type="ECO:0000256" key="1">
    <source>
        <dbReference type="ARBA" id="ARBA00004141"/>
    </source>
</evidence>
<keyword evidence="8" id="KW-0436">Ligase</keyword>
<dbReference type="AlphaFoldDB" id="A0A2N0B689"/>
<dbReference type="PANTHER" id="PTHR37422">
    <property type="entry name" value="TEICHURONIC ACID BIOSYNTHESIS PROTEIN TUAE"/>
    <property type="match status" value="1"/>
</dbReference>
<keyword evidence="3 5" id="KW-1133">Transmembrane helix</keyword>
<feature type="transmembrane region" description="Helical" evidence="5">
    <location>
        <begin position="278"/>
        <end position="294"/>
    </location>
</feature>
<dbReference type="GO" id="GO:0016020">
    <property type="term" value="C:membrane"/>
    <property type="evidence" value="ECO:0007669"/>
    <property type="project" value="UniProtKB-SubCell"/>
</dbReference>
<dbReference type="OrthoDB" id="317598at2"/>
<name>A0A2N0B689_9LEPT</name>
<evidence type="ECO:0000256" key="4">
    <source>
        <dbReference type="ARBA" id="ARBA00023136"/>
    </source>
</evidence>
<feature type="transmembrane region" description="Helical" evidence="5">
    <location>
        <begin position="427"/>
        <end position="446"/>
    </location>
</feature>